<dbReference type="SMART" id="SM00342">
    <property type="entry name" value="HTH_ARAC"/>
    <property type="match status" value="1"/>
</dbReference>
<dbReference type="KEGG" id="bxy:BXY_41350"/>
<evidence type="ECO:0000313" key="6">
    <source>
        <dbReference type="Proteomes" id="UP000008795"/>
    </source>
</evidence>
<gene>
    <name evidence="5" type="ORF">BXY_41350</name>
</gene>
<name>D6D3P4_9BACE</name>
<keyword evidence="3" id="KW-0804">Transcription</keyword>
<dbReference type="Gene3D" id="3.30.70.100">
    <property type="match status" value="1"/>
</dbReference>
<dbReference type="eggNOG" id="COG2207">
    <property type="taxonomic scope" value="Bacteria"/>
</dbReference>
<proteinExistence type="predicted"/>
<dbReference type="PANTHER" id="PTHR43280:SF28">
    <property type="entry name" value="HTH-TYPE TRANSCRIPTIONAL ACTIVATOR RHAS"/>
    <property type="match status" value="1"/>
</dbReference>
<keyword evidence="2" id="KW-0238">DNA-binding</keyword>
<dbReference type="RefSeq" id="WP_015532775.1">
    <property type="nucleotide sequence ID" value="NC_021017.1"/>
</dbReference>
<dbReference type="InterPro" id="IPR018062">
    <property type="entry name" value="HTH_AraC-typ_CS"/>
</dbReference>
<dbReference type="GO" id="GO:0003700">
    <property type="term" value="F:DNA-binding transcription factor activity"/>
    <property type="evidence" value="ECO:0007669"/>
    <property type="project" value="InterPro"/>
</dbReference>
<dbReference type="SUPFAM" id="SSF46689">
    <property type="entry name" value="Homeodomain-like"/>
    <property type="match status" value="1"/>
</dbReference>
<dbReference type="PANTHER" id="PTHR43280">
    <property type="entry name" value="ARAC-FAMILY TRANSCRIPTIONAL REGULATOR"/>
    <property type="match status" value="1"/>
</dbReference>
<evidence type="ECO:0000313" key="5">
    <source>
        <dbReference type="EMBL" id="CBK69046.1"/>
    </source>
</evidence>
<keyword evidence="1" id="KW-0805">Transcription regulation</keyword>
<protein>
    <submittedName>
        <fullName evidence="5">Transcriptional regulator, AraC family</fullName>
    </submittedName>
</protein>
<dbReference type="InterPro" id="IPR009057">
    <property type="entry name" value="Homeodomain-like_sf"/>
</dbReference>
<sequence>MMKSNTIHIKNMVCNRCIMVVIEALKRMGFTPLSVELGTAILQEPINAEERATIKPVLEAYGFELIDDKRIRIIEQIKVAVIELVHYNDNSSKTNLSDYLTDKCHHDYSFLSKLFSEVNGISIEKYYIIQKIERIKELLVYDELSISEIADKLNYSSAAHLSTQFRNMTGISPSQFKRLKEHKLKPLDEV</sequence>
<dbReference type="GO" id="GO:0043565">
    <property type="term" value="F:sequence-specific DNA binding"/>
    <property type="evidence" value="ECO:0007669"/>
    <property type="project" value="InterPro"/>
</dbReference>
<feature type="domain" description="HTH araC/xylS-type" evidence="4">
    <location>
        <begin position="111"/>
        <end position="179"/>
    </location>
</feature>
<reference evidence="5 6" key="1">
    <citation type="submission" date="2010-03" db="EMBL/GenBank/DDBJ databases">
        <title>The genome sequence of Bacteriodes xylanisolvens XB1A.</title>
        <authorList>
            <consortium name="metaHIT consortium -- http://www.metahit.eu/"/>
            <person name="Pajon A."/>
            <person name="Turner K."/>
            <person name="Parkhill J."/>
            <person name="Bernalier A."/>
        </authorList>
    </citation>
    <scope>NUCLEOTIDE SEQUENCE [LARGE SCALE GENOMIC DNA]</scope>
    <source>
        <strain evidence="5 6">XB1A</strain>
    </source>
</reference>
<dbReference type="AlphaFoldDB" id="D6D3P4"/>
<organism evidence="5 6">
    <name type="scientific">Bacteroides xylanisolvens XB1A</name>
    <dbReference type="NCBI Taxonomy" id="657309"/>
    <lineage>
        <taxon>Bacteria</taxon>
        <taxon>Pseudomonadati</taxon>
        <taxon>Bacteroidota</taxon>
        <taxon>Bacteroidia</taxon>
        <taxon>Bacteroidales</taxon>
        <taxon>Bacteroidaceae</taxon>
        <taxon>Bacteroides</taxon>
    </lineage>
</organism>
<reference evidence="5 6" key="2">
    <citation type="submission" date="2010-03" db="EMBL/GenBank/DDBJ databases">
        <authorList>
            <person name="Pajon A."/>
        </authorList>
    </citation>
    <scope>NUCLEOTIDE SEQUENCE [LARGE SCALE GENOMIC DNA]</scope>
    <source>
        <strain evidence="5 6">XB1A</strain>
    </source>
</reference>
<evidence type="ECO:0000256" key="1">
    <source>
        <dbReference type="ARBA" id="ARBA00023015"/>
    </source>
</evidence>
<dbReference type="Gene3D" id="1.10.10.60">
    <property type="entry name" value="Homeodomain-like"/>
    <property type="match status" value="1"/>
</dbReference>
<dbReference type="HOGENOM" id="CLU_121830_0_0_10"/>
<dbReference type="PROSITE" id="PS01124">
    <property type="entry name" value="HTH_ARAC_FAMILY_2"/>
    <property type="match status" value="1"/>
</dbReference>
<dbReference type="EMBL" id="FP929033">
    <property type="protein sequence ID" value="CBK69046.1"/>
    <property type="molecule type" value="Genomic_DNA"/>
</dbReference>
<evidence type="ECO:0000259" key="4">
    <source>
        <dbReference type="PROSITE" id="PS01124"/>
    </source>
</evidence>
<dbReference type="PROSITE" id="PS00041">
    <property type="entry name" value="HTH_ARAC_FAMILY_1"/>
    <property type="match status" value="1"/>
</dbReference>
<accession>D6D3P4</accession>
<evidence type="ECO:0000256" key="2">
    <source>
        <dbReference type="ARBA" id="ARBA00023125"/>
    </source>
</evidence>
<dbReference type="PATRIC" id="fig|657309.4.peg.3089"/>
<dbReference type="Pfam" id="PF12833">
    <property type="entry name" value="HTH_18"/>
    <property type="match status" value="1"/>
</dbReference>
<dbReference type="Proteomes" id="UP000008795">
    <property type="component" value="Chromosome"/>
</dbReference>
<evidence type="ECO:0000256" key="3">
    <source>
        <dbReference type="ARBA" id="ARBA00023163"/>
    </source>
</evidence>
<dbReference type="InterPro" id="IPR018060">
    <property type="entry name" value="HTH_AraC"/>
</dbReference>